<dbReference type="PANTHER" id="PTHR22947:SF7">
    <property type="entry name" value="MSP DOMAIN-CONTAINING PROTEIN-RELATED"/>
    <property type="match status" value="1"/>
</dbReference>
<protein>
    <recommendedName>
        <fullName evidence="1">Major sperm protein</fullName>
    </recommendedName>
</protein>
<sequence length="131" mass="14144">MSLAIDPPACTVPAAGGKSKHSLMNGSEAKIIIKVKCTNNTEYRMNPVYAFIDPAGKIDLEVTRLVRFSDWLGKLRLTKSLVRLQEGPAKEDKAVIQFGPSPEDATDPTIAWPSIPPEQIQSATLPLSATA</sequence>
<evidence type="ECO:0000256" key="1">
    <source>
        <dbReference type="RuleBase" id="RU003425"/>
    </source>
</evidence>
<evidence type="ECO:0000313" key="3">
    <source>
        <dbReference type="EMBL" id="VDM72521.1"/>
    </source>
</evidence>
<proteinExistence type="predicted"/>
<dbReference type="Gene3D" id="2.60.40.10">
    <property type="entry name" value="Immunoglobulins"/>
    <property type="match status" value="1"/>
</dbReference>
<dbReference type="SUPFAM" id="SSF49354">
    <property type="entry name" value="PapD-like"/>
    <property type="match status" value="1"/>
</dbReference>
<evidence type="ECO:0000259" key="2">
    <source>
        <dbReference type="PROSITE" id="PS50202"/>
    </source>
</evidence>
<dbReference type="EMBL" id="UYYB01025763">
    <property type="protein sequence ID" value="VDM72521.1"/>
    <property type="molecule type" value="Genomic_DNA"/>
</dbReference>
<dbReference type="Pfam" id="PF00635">
    <property type="entry name" value="Motile_Sperm"/>
    <property type="match status" value="1"/>
</dbReference>
<dbReference type="Proteomes" id="UP000270094">
    <property type="component" value="Unassembled WGS sequence"/>
</dbReference>
<gene>
    <name evidence="3" type="ORF">SVUK_LOCUS7519</name>
</gene>
<dbReference type="InterPro" id="IPR051774">
    <property type="entry name" value="Sperm-specific_class_P"/>
</dbReference>
<dbReference type="OrthoDB" id="264603at2759"/>
<evidence type="ECO:0000313" key="4">
    <source>
        <dbReference type="Proteomes" id="UP000270094"/>
    </source>
</evidence>
<feature type="domain" description="MSP" evidence="2">
    <location>
        <begin position="2"/>
        <end position="130"/>
    </location>
</feature>
<name>A0A3P7IH45_STRVU</name>
<dbReference type="InterPro" id="IPR000535">
    <property type="entry name" value="MSP_dom"/>
</dbReference>
<dbReference type="InterPro" id="IPR013783">
    <property type="entry name" value="Ig-like_fold"/>
</dbReference>
<keyword evidence="4" id="KW-1185">Reference proteome</keyword>
<keyword evidence="1" id="KW-0963">Cytoplasm</keyword>
<dbReference type="AlphaFoldDB" id="A0A3P7IH45"/>
<dbReference type="PANTHER" id="PTHR22947">
    <property type="entry name" value="MAJOR SPERM PROTEIN"/>
    <property type="match status" value="1"/>
</dbReference>
<accession>A0A3P7IH45</accession>
<organism evidence="3 4">
    <name type="scientific">Strongylus vulgaris</name>
    <name type="common">Blood worm</name>
    <dbReference type="NCBI Taxonomy" id="40348"/>
    <lineage>
        <taxon>Eukaryota</taxon>
        <taxon>Metazoa</taxon>
        <taxon>Ecdysozoa</taxon>
        <taxon>Nematoda</taxon>
        <taxon>Chromadorea</taxon>
        <taxon>Rhabditida</taxon>
        <taxon>Rhabditina</taxon>
        <taxon>Rhabditomorpha</taxon>
        <taxon>Strongyloidea</taxon>
        <taxon>Strongylidae</taxon>
        <taxon>Strongylus</taxon>
    </lineage>
</organism>
<dbReference type="PROSITE" id="PS50202">
    <property type="entry name" value="MSP"/>
    <property type="match status" value="1"/>
</dbReference>
<comment type="function">
    <text evidence="1">Central component in molecular interactions underlying sperm crawling. Forms an extensive filament system that extends from sperm villipoda, along the leading edge of the pseudopod.</text>
</comment>
<keyword evidence="1" id="KW-0206">Cytoskeleton</keyword>
<reference evidence="3 4" key="1">
    <citation type="submission" date="2018-11" db="EMBL/GenBank/DDBJ databases">
        <authorList>
            <consortium name="Pathogen Informatics"/>
        </authorList>
    </citation>
    <scope>NUCLEOTIDE SEQUENCE [LARGE SCALE GENOMIC DNA]</scope>
</reference>
<dbReference type="InterPro" id="IPR008962">
    <property type="entry name" value="PapD-like_sf"/>
</dbReference>